<dbReference type="Proteomes" id="UP000075502">
    <property type="component" value="Unassembled WGS sequence"/>
</dbReference>
<accession>A0A150TF20</accession>
<sequence>MAIQKKRKVLRTPFVVTVAAAASFAGAVALPGCDPTVQDGSCPVERPEEGSSCDADDVSCTYSGVCGDDSFRVTCVDGAWQMGIDPTCNPPAPACPEERPAAGSSCTAGGLACSYLDDCDNPIDYTCVGGAWQMGPEMSCNPPPPPECPEAFPETGSACWQIGASCAYGNPPDCPEPTIVTCDEDGTWSVTVAVSCNPPPPVCPEATPEDGAPCAGGLGTCGYTMPTGCGPMPIDAECILEGDTWRWQVHEVFCNPPPPEHCLTAATAEACAGLGPTCQWLVPGCADGDGAPALPAAGCFPSLPCETNDACPAGTLCQEVVVNPCGAASGDGATCAACGLTKNVCVPPSAATAAGK</sequence>
<organism evidence="2 3">
    <name type="scientific">Sorangium cellulosum</name>
    <name type="common">Polyangium cellulosum</name>
    <dbReference type="NCBI Taxonomy" id="56"/>
    <lineage>
        <taxon>Bacteria</taxon>
        <taxon>Pseudomonadati</taxon>
        <taxon>Myxococcota</taxon>
        <taxon>Polyangia</taxon>
        <taxon>Polyangiales</taxon>
        <taxon>Polyangiaceae</taxon>
        <taxon>Sorangium</taxon>
    </lineage>
</organism>
<reference evidence="2 3" key="1">
    <citation type="submission" date="2014-02" db="EMBL/GenBank/DDBJ databases">
        <title>The small core and large imbalanced accessory genome model reveals a collaborative survival strategy of Sorangium cellulosum strains in nature.</title>
        <authorList>
            <person name="Han K."/>
            <person name="Peng R."/>
            <person name="Blom J."/>
            <person name="Li Y.-Z."/>
        </authorList>
    </citation>
    <scope>NUCLEOTIDE SEQUENCE [LARGE SCALE GENOMIC DNA]</scope>
    <source>
        <strain evidence="2 3">So0007-03</strain>
    </source>
</reference>
<evidence type="ECO:0000313" key="2">
    <source>
        <dbReference type="EMBL" id="KYG03232.1"/>
    </source>
</evidence>
<gene>
    <name evidence="2" type="ORF">BE21_52725</name>
</gene>
<evidence type="ECO:0000256" key="1">
    <source>
        <dbReference type="SAM" id="SignalP"/>
    </source>
</evidence>
<evidence type="ECO:0000313" key="3">
    <source>
        <dbReference type="Proteomes" id="UP000075502"/>
    </source>
</evidence>
<dbReference type="EMBL" id="JEME01002764">
    <property type="protein sequence ID" value="KYG03232.1"/>
    <property type="molecule type" value="Genomic_DNA"/>
</dbReference>
<keyword evidence="1" id="KW-0732">Signal</keyword>
<protein>
    <submittedName>
        <fullName evidence="2">Uncharacterized protein</fullName>
    </submittedName>
</protein>
<proteinExistence type="predicted"/>
<feature type="chain" id="PRO_5007569515" evidence="1">
    <location>
        <begin position="28"/>
        <end position="356"/>
    </location>
</feature>
<feature type="signal peptide" evidence="1">
    <location>
        <begin position="1"/>
        <end position="27"/>
    </location>
</feature>
<comment type="caution">
    <text evidence="2">The sequence shown here is derived from an EMBL/GenBank/DDBJ whole genome shotgun (WGS) entry which is preliminary data.</text>
</comment>
<dbReference type="AlphaFoldDB" id="A0A150TF20"/>
<name>A0A150TF20_SORCE</name>